<name>V9H695_9NEIS</name>
<reference evidence="2 3" key="1">
    <citation type="submission" date="2010-03" db="EMBL/GenBank/DDBJ databases">
        <authorList>
            <consortium name="The Broad Institute Genome Sequencing Platform"/>
            <person name="Ward D."/>
            <person name="Earl A."/>
            <person name="Feldgarden M."/>
            <person name="Gevers D."/>
            <person name="Young S."/>
            <person name="Zeng Q."/>
            <person name="Koehrsen M."/>
            <person name="Alvarado L."/>
            <person name="Berlin A.M."/>
            <person name="Borenstein D."/>
            <person name="Chapman S.B."/>
            <person name="Chen Z."/>
            <person name="Engels R."/>
            <person name="Freedman E."/>
            <person name="Gellesch M."/>
            <person name="Goldberg J."/>
            <person name="Griggs A."/>
            <person name="Gujja S."/>
            <person name="Heilman E.R."/>
            <person name="Heiman D.I."/>
            <person name="Hepburn T.A."/>
            <person name="Howarth C."/>
            <person name="Jen D."/>
            <person name="Larson L."/>
            <person name="Mehta T."/>
            <person name="Park D."/>
            <person name="Pearson M."/>
            <person name="Richards J."/>
            <person name="Roberts A."/>
            <person name="Saif S."/>
            <person name="Shea T.D."/>
            <person name="Shenoy N."/>
            <person name="Sisk P."/>
            <person name="Stolte C."/>
            <person name="Sykes S.N."/>
            <person name="Walk T."/>
            <person name="White J."/>
            <person name="Yandava C."/>
            <person name="Izard J."/>
            <person name="Baranova O.V."/>
            <person name="Blanton J.M."/>
            <person name="Tanner A.C."/>
            <person name="Dewhirst F."/>
            <person name="Haas B."/>
            <person name="Nusbaum C."/>
            <person name="Birren B."/>
        </authorList>
    </citation>
    <scope>NUCLEOTIDE SEQUENCE [LARGE SCALE GENOMIC DNA]</scope>
    <source>
        <strain evidence="2 3">ATCC 29453</strain>
    </source>
</reference>
<keyword evidence="1" id="KW-0732">Signal</keyword>
<dbReference type="EMBL" id="ADCY02000013">
    <property type="protein sequence ID" value="EFG31490.1"/>
    <property type="molecule type" value="Genomic_DNA"/>
</dbReference>
<dbReference type="AlphaFoldDB" id="V9H695"/>
<dbReference type="Proteomes" id="UP000017813">
    <property type="component" value="Unassembled WGS sequence"/>
</dbReference>
<evidence type="ECO:0000313" key="3">
    <source>
        <dbReference type="Proteomes" id="UP000017813"/>
    </source>
</evidence>
<dbReference type="KEGG" id="smur:BWP33_09480"/>
<organism evidence="2 3">
    <name type="scientific">Simonsiella muelleri ATCC 29453</name>
    <dbReference type="NCBI Taxonomy" id="641147"/>
    <lineage>
        <taxon>Bacteria</taxon>
        <taxon>Pseudomonadati</taxon>
        <taxon>Pseudomonadota</taxon>
        <taxon>Betaproteobacteria</taxon>
        <taxon>Neisseriales</taxon>
        <taxon>Neisseriaceae</taxon>
        <taxon>Simonsiella</taxon>
    </lineage>
</organism>
<gene>
    <name evidence="2" type="ORF">HMPREF9021_00760</name>
</gene>
<accession>V9H695</accession>
<dbReference type="STRING" id="641147.HMPREF9021_00760"/>
<evidence type="ECO:0000256" key="1">
    <source>
        <dbReference type="SAM" id="SignalP"/>
    </source>
</evidence>
<keyword evidence="3" id="KW-1185">Reference proteome</keyword>
<evidence type="ECO:0000313" key="2">
    <source>
        <dbReference type="EMBL" id="EFG31490.1"/>
    </source>
</evidence>
<proteinExistence type="predicted"/>
<reference evidence="2 3" key="2">
    <citation type="submission" date="2011-10" db="EMBL/GenBank/DDBJ databases">
        <title>The Genome Sequence of Simonsiella muelleri ATCC 29453.</title>
        <authorList>
            <consortium name="The Broad Institute Genome Sequencing Platform"/>
            <consortium name="The Broad Institute Genome Sequencing Center for Infectious Disease"/>
            <person name="Earl A."/>
            <person name="Ward D."/>
            <person name="Feldgarden M."/>
            <person name="Gevers D."/>
            <person name="Izard J."/>
            <person name="Baranova O.V."/>
            <person name="Blanton J.M."/>
            <person name="Tanner A.C."/>
            <person name="Dewhirst F."/>
            <person name="Young S.K."/>
            <person name="Zeng Q."/>
            <person name="Gargeya S."/>
            <person name="Fitzgerald M."/>
            <person name="Haas B."/>
            <person name="Abouelleil A."/>
            <person name="Alvarado L."/>
            <person name="Arachchi H.M."/>
            <person name="Berlin A."/>
            <person name="Brown A."/>
            <person name="Chapman S.B."/>
            <person name="Chen Z."/>
            <person name="Dunbar C."/>
            <person name="Freedman E."/>
            <person name="Gearin G."/>
            <person name="Goldberg J."/>
            <person name="Griggs A."/>
            <person name="Gujja S."/>
            <person name="Heiman D."/>
            <person name="Howarth C."/>
            <person name="Larson L."/>
            <person name="Lui A."/>
            <person name="MacDonald P.J.P."/>
            <person name="Montmayeur A."/>
            <person name="Murphy C."/>
            <person name="Neiman D."/>
            <person name="Pearson M."/>
            <person name="Priest M."/>
            <person name="Roberts A."/>
            <person name="Saif S."/>
            <person name="Shea T."/>
            <person name="Shenoy N."/>
            <person name="Sisk P."/>
            <person name="Stolte C."/>
            <person name="Sykes S."/>
            <person name="Wortman J."/>
            <person name="Nusbaum C."/>
            <person name="Birren B."/>
        </authorList>
    </citation>
    <scope>NUCLEOTIDE SEQUENCE [LARGE SCALE GENOMIC DNA]</scope>
    <source>
        <strain evidence="2 3">ATCC 29453</strain>
    </source>
</reference>
<sequence>MKKILMLSVLLSSLTACVSPTSPVDSLSAKPIDPARVLAYQEPHKDYAKVQIIRDKGFLASGCYVGVMYRQTVLARFDVGEKAEFYLPEGDWQFAIVSDPQGKGLCGVSGNPVFETQQIRKDKDNLFRISFGLYRRPRLLPM</sequence>
<dbReference type="PROSITE" id="PS51257">
    <property type="entry name" value="PROKAR_LIPOPROTEIN"/>
    <property type="match status" value="1"/>
</dbReference>
<feature type="signal peptide" evidence="1">
    <location>
        <begin position="1"/>
        <end position="18"/>
    </location>
</feature>
<feature type="chain" id="PRO_5030178896" description="Lipoprotein" evidence="1">
    <location>
        <begin position="19"/>
        <end position="142"/>
    </location>
</feature>
<dbReference type="eggNOG" id="ENOG5032XHF">
    <property type="taxonomic scope" value="Bacteria"/>
</dbReference>
<comment type="caution">
    <text evidence="2">The sequence shown here is derived from an EMBL/GenBank/DDBJ whole genome shotgun (WGS) entry which is preliminary data.</text>
</comment>
<evidence type="ECO:0008006" key="4">
    <source>
        <dbReference type="Google" id="ProtNLM"/>
    </source>
</evidence>
<protein>
    <recommendedName>
        <fullName evidence="4">Lipoprotein</fullName>
    </recommendedName>
</protein>
<dbReference type="HOGENOM" id="CLU_148504_1_1_4"/>